<dbReference type="Pfam" id="PF00535">
    <property type="entry name" value="Glycos_transf_2"/>
    <property type="match status" value="1"/>
</dbReference>
<evidence type="ECO:0000256" key="1">
    <source>
        <dbReference type="ARBA" id="ARBA00004236"/>
    </source>
</evidence>
<comment type="subcellular location">
    <subcellularLocation>
        <location evidence="1">Cell membrane</location>
    </subcellularLocation>
</comment>
<dbReference type="InterPro" id="IPR026461">
    <property type="entry name" value="Trfase_2_rSAM/seldom_assoc"/>
</dbReference>
<sequence length="228" mass="25361">MTPQQVSVIIPALNEAARIEAAIESAWNNDAGEVIVCDGGSSDSTPQLSRARRATVVTAARGRGNQLGAGAQAATGCVLLFLHADNRLSDGCLYAMCQRIDASAQPQQCWGGFKQRIEEPRVLFRLLEWGNAIRIRWRGVPFGDQAVFVTRTLYDRVGGFPSVALMEDVLLSRALRRHSWPMLVDALVHIDARRWTKRGVLRQTARNWGIQLAHCLGVSESHLEKWYR</sequence>
<gene>
    <name evidence="7" type="ORF">Enr13x_35460</name>
</gene>
<keyword evidence="5" id="KW-0472">Membrane</keyword>
<name>A0A518HS72_9BACT</name>
<evidence type="ECO:0000313" key="7">
    <source>
        <dbReference type="EMBL" id="QDV43689.1"/>
    </source>
</evidence>
<evidence type="ECO:0000256" key="2">
    <source>
        <dbReference type="ARBA" id="ARBA00022475"/>
    </source>
</evidence>
<accession>A0A518HS72</accession>
<dbReference type="EC" id="2.4.1.-" evidence="7"/>
<proteinExistence type="predicted"/>
<feature type="domain" description="Glycosyltransferase 2-like" evidence="6">
    <location>
        <begin position="7"/>
        <end position="102"/>
    </location>
</feature>
<dbReference type="RefSeq" id="WP_145387971.1">
    <property type="nucleotide sequence ID" value="NZ_CP037423.1"/>
</dbReference>
<protein>
    <submittedName>
        <fullName evidence="7">PGL/p-HBAD biosynthesis glycosyltransferase</fullName>
        <ecNumber evidence="7">2.4.1.-</ecNumber>
    </submittedName>
</protein>
<dbReference type="PANTHER" id="PTHR43646:SF2">
    <property type="entry name" value="GLYCOSYLTRANSFERASE 2-LIKE DOMAIN-CONTAINING PROTEIN"/>
    <property type="match status" value="1"/>
</dbReference>
<dbReference type="GO" id="GO:0005886">
    <property type="term" value="C:plasma membrane"/>
    <property type="evidence" value="ECO:0007669"/>
    <property type="project" value="UniProtKB-SubCell"/>
</dbReference>
<dbReference type="InterPro" id="IPR001173">
    <property type="entry name" value="Glyco_trans_2-like"/>
</dbReference>
<evidence type="ECO:0000256" key="3">
    <source>
        <dbReference type="ARBA" id="ARBA00022676"/>
    </source>
</evidence>
<keyword evidence="4 7" id="KW-0808">Transferase</keyword>
<keyword evidence="2" id="KW-1003">Cell membrane</keyword>
<dbReference type="EMBL" id="CP037423">
    <property type="protein sequence ID" value="QDV43689.1"/>
    <property type="molecule type" value="Genomic_DNA"/>
</dbReference>
<dbReference type="NCBIfam" id="TIGR04283">
    <property type="entry name" value="glyco_like_mftF"/>
    <property type="match status" value="1"/>
</dbReference>
<evidence type="ECO:0000256" key="4">
    <source>
        <dbReference type="ARBA" id="ARBA00022679"/>
    </source>
</evidence>
<reference evidence="7 8" key="1">
    <citation type="submission" date="2019-03" db="EMBL/GenBank/DDBJ databases">
        <title>Deep-cultivation of Planctomycetes and their phenomic and genomic characterization uncovers novel biology.</title>
        <authorList>
            <person name="Wiegand S."/>
            <person name="Jogler M."/>
            <person name="Boedeker C."/>
            <person name="Pinto D."/>
            <person name="Vollmers J."/>
            <person name="Rivas-Marin E."/>
            <person name="Kohn T."/>
            <person name="Peeters S.H."/>
            <person name="Heuer A."/>
            <person name="Rast P."/>
            <person name="Oberbeckmann S."/>
            <person name="Bunk B."/>
            <person name="Jeske O."/>
            <person name="Meyerdierks A."/>
            <person name="Storesund J.E."/>
            <person name="Kallscheuer N."/>
            <person name="Luecker S."/>
            <person name="Lage O.M."/>
            <person name="Pohl T."/>
            <person name="Merkel B.J."/>
            <person name="Hornburger P."/>
            <person name="Mueller R.-W."/>
            <person name="Bruemmer F."/>
            <person name="Labrenz M."/>
            <person name="Spormann A.M."/>
            <person name="Op den Camp H."/>
            <person name="Overmann J."/>
            <person name="Amann R."/>
            <person name="Jetten M.S.M."/>
            <person name="Mascher T."/>
            <person name="Medema M.H."/>
            <person name="Devos D.P."/>
            <person name="Kaster A.-K."/>
            <person name="Ovreas L."/>
            <person name="Rohde M."/>
            <person name="Galperin M.Y."/>
            <person name="Jogler C."/>
        </authorList>
    </citation>
    <scope>NUCLEOTIDE SEQUENCE [LARGE SCALE GENOMIC DNA]</scope>
    <source>
        <strain evidence="7 8">Enr13</strain>
    </source>
</reference>
<dbReference type="PANTHER" id="PTHR43646">
    <property type="entry name" value="GLYCOSYLTRANSFERASE"/>
    <property type="match status" value="1"/>
</dbReference>
<keyword evidence="8" id="KW-1185">Reference proteome</keyword>
<evidence type="ECO:0000313" key="8">
    <source>
        <dbReference type="Proteomes" id="UP000319004"/>
    </source>
</evidence>
<keyword evidence="3 7" id="KW-0328">Glycosyltransferase</keyword>
<dbReference type="Proteomes" id="UP000319004">
    <property type="component" value="Chromosome"/>
</dbReference>
<dbReference type="InterPro" id="IPR029044">
    <property type="entry name" value="Nucleotide-diphossugar_trans"/>
</dbReference>
<dbReference type="SUPFAM" id="SSF53448">
    <property type="entry name" value="Nucleotide-diphospho-sugar transferases"/>
    <property type="match status" value="1"/>
</dbReference>
<organism evidence="7 8">
    <name type="scientific">Stieleria neptunia</name>
    <dbReference type="NCBI Taxonomy" id="2527979"/>
    <lineage>
        <taxon>Bacteria</taxon>
        <taxon>Pseudomonadati</taxon>
        <taxon>Planctomycetota</taxon>
        <taxon>Planctomycetia</taxon>
        <taxon>Pirellulales</taxon>
        <taxon>Pirellulaceae</taxon>
        <taxon>Stieleria</taxon>
    </lineage>
</organism>
<dbReference type="AlphaFoldDB" id="A0A518HS72"/>
<dbReference type="OrthoDB" id="9806525at2"/>
<evidence type="ECO:0000259" key="6">
    <source>
        <dbReference type="Pfam" id="PF00535"/>
    </source>
</evidence>
<dbReference type="CDD" id="cd02522">
    <property type="entry name" value="GT_2_like_a"/>
    <property type="match status" value="1"/>
</dbReference>
<dbReference type="Gene3D" id="3.90.550.10">
    <property type="entry name" value="Spore Coat Polysaccharide Biosynthesis Protein SpsA, Chain A"/>
    <property type="match status" value="1"/>
</dbReference>
<dbReference type="KEGG" id="snep:Enr13x_35460"/>
<dbReference type="GO" id="GO:0016757">
    <property type="term" value="F:glycosyltransferase activity"/>
    <property type="evidence" value="ECO:0007669"/>
    <property type="project" value="UniProtKB-KW"/>
</dbReference>
<evidence type="ECO:0000256" key="5">
    <source>
        <dbReference type="ARBA" id="ARBA00023136"/>
    </source>
</evidence>